<reference evidence="2" key="1">
    <citation type="journal article" date="2021" name="mSystems">
        <title>Bacteria and Archaea Synergistically Convert Glycine Betaine to Biogenic Methane in the Formosa Cold Seep of the South China Sea.</title>
        <authorList>
            <person name="Li L."/>
            <person name="Zhang W."/>
            <person name="Zhang S."/>
            <person name="Song L."/>
            <person name="Sun Q."/>
            <person name="Zhang H."/>
            <person name="Xiang H."/>
            <person name="Dong X."/>
        </authorList>
    </citation>
    <scope>NUCLEOTIDE SEQUENCE</scope>
    <source>
        <strain evidence="2">ZWT</strain>
    </source>
</reference>
<dbReference type="RefSeq" id="WP_250860604.1">
    <property type="nucleotide sequence ID" value="NZ_JAGSOJ010000004.1"/>
</dbReference>
<gene>
    <name evidence="2" type="ORF">KDK92_17250</name>
</gene>
<dbReference type="PROSITE" id="PS50057">
    <property type="entry name" value="FERM_3"/>
    <property type="match status" value="1"/>
</dbReference>
<keyword evidence="3" id="KW-1185">Reference proteome</keyword>
<accession>A0A9J6P5E5</accession>
<proteinExistence type="predicted"/>
<dbReference type="AlphaFoldDB" id="A0A9J6P5E5"/>
<sequence length="46" mass="5793">MKFRFKKKSKFKNTTDNRLEYAAECEKEFRNDGSFYYYYLNVYNKI</sequence>
<dbReference type="Proteomes" id="UP001056429">
    <property type="component" value="Unassembled WGS sequence"/>
</dbReference>
<protein>
    <recommendedName>
        <fullName evidence="1">FERM domain-containing protein</fullName>
    </recommendedName>
</protein>
<evidence type="ECO:0000313" key="3">
    <source>
        <dbReference type="Proteomes" id="UP001056429"/>
    </source>
</evidence>
<organism evidence="2 3">
    <name type="scientific">Oceanirhabdus seepicola</name>
    <dbReference type="NCBI Taxonomy" id="2828781"/>
    <lineage>
        <taxon>Bacteria</taxon>
        <taxon>Bacillati</taxon>
        <taxon>Bacillota</taxon>
        <taxon>Clostridia</taxon>
        <taxon>Eubacteriales</taxon>
        <taxon>Clostridiaceae</taxon>
        <taxon>Oceanirhabdus</taxon>
    </lineage>
</organism>
<dbReference type="InterPro" id="IPR000299">
    <property type="entry name" value="FERM_domain"/>
</dbReference>
<feature type="domain" description="FERM" evidence="1">
    <location>
        <begin position="1"/>
        <end position="46"/>
    </location>
</feature>
<evidence type="ECO:0000259" key="1">
    <source>
        <dbReference type="PROSITE" id="PS50057"/>
    </source>
</evidence>
<comment type="caution">
    <text evidence="2">The sequence shown here is derived from an EMBL/GenBank/DDBJ whole genome shotgun (WGS) entry which is preliminary data.</text>
</comment>
<dbReference type="EMBL" id="JAGSOJ010000004">
    <property type="protein sequence ID" value="MCM1991484.1"/>
    <property type="molecule type" value="Genomic_DNA"/>
</dbReference>
<evidence type="ECO:0000313" key="2">
    <source>
        <dbReference type="EMBL" id="MCM1991484.1"/>
    </source>
</evidence>
<name>A0A9J6P5E5_9CLOT</name>
<reference evidence="2" key="2">
    <citation type="submission" date="2021-04" db="EMBL/GenBank/DDBJ databases">
        <authorList>
            <person name="Dong X."/>
        </authorList>
    </citation>
    <scope>NUCLEOTIDE SEQUENCE</scope>
    <source>
        <strain evidence="2">ZWT</strain>
    </source>
</reference>